<feature type="region of interest" description="Disordered" evidence="1">
    <location>
        <begin position="41"/>
        <end position="60"/>
    </location>
</feature>
<feature type="compositionally biased region" description="Basic and acidic residues" evidence="1">
    <location>
        <begin position="401"/>
        <end position="417"/>
    </location>
</feature>
<dbReference type="AlphaFoldDB" id="H3H530"/>
<feature type="compositionally biased region" description="Gly residues" evidence="1">
    <location>
        <begin position="458"/>
        <end position="485"/>
    </location>
</feature>
<feature type="compositionally biased region" description="Gly residues" evidence="1">
    <location>
        <begin position="434"/>
        <end position="445"/>
    </location>
</feature>
<dbReference type="HOGENOM" id="CLU_384267_0_0_1"/>
<sequence length="720" mass="78596">MTPPTTTTTITTAVMELKILAEVTMKVEPVELAVTAITATEDSEMEAAPPASNQTEQDDDLEDMDWWEALTPRQQRAMMKRFLVQPPAATPVPQPVVIQAPPPPATERRGRHKMKRLNLEDFKGTSGESVEAWLATIPQEVERQAGLGGDTWTAAELYYGATAHLKDGASKWLITLSESMREEDKNLAYLVKMMRKKYGRRENLFRIQQRLAARVQQPGERLNDFAASLTVIGFGKRVPAESYIEAFINGINNENTATQVRTYEPQTLDEAVQFAEDKWGEFGEGFKVTDWRVAKHRYRDDREYGIEDDNQPAKKKQPMAEGVDRLDWKKLGLGFGGSNDSPPNFDTEGKAVSGLAKTAKKDPLSLAALQALMLVAGLGREDNGQAASSKAKVARALEIKSEEAEQHPQYNQRRDRNNQGSAWQPQHRDNNSGSYGGGGNHGGGYSSNNNDDSYSRGNGSGFGGRGVAGGRGFGRGRGGRGGAGGLDNYRPPDARAIAQRKAESNCGYCGTKGHWWQCPDEEIQNRTPAKVMRDKRRRCWERVPTVASAGGDGTDPLSTMGGQTKGKSGSARRQNQGKSDQQDEGKLEESRVSSKPQMIDTNKENEKANSGPTMCMPIGTSIVAGHLSAMSGKNMTAPTGQRTSLPAGMARLAAVMSGGPTTAAKRRQRKAEGALAATHGVLAAEVRERREERAKVLRMATTDEGGEETAMAKLKWRQQS</sequence>
<protein>
    <recommendedName>
        <fullName evidence="4">Retrotransposon gag domain-containing protein</fullName>
    </recommendedName>
</protein>
<keyword evidence="3" id="KW-1185">Reference proteome</keyword>
<dbReference type="STRING" id="164328.H3H530"/>
<evidence type="ECO:0000313" key="3">
    <source>
        <dbReference type="Proteomes" id="UP000005238"/>
    </source>
</evidence>
<dbReference type="Proteomes" id="UP000005238">
    <property type="component" value="Unassembled WGS sequence"/>
</dbReference>
<dbReference type="OMA" id="NHERYMA"/>
<dbReference type="InParanoid" id="H3H530"/>
<name>H3H530_PHYRM</name>
<evidence type="ECO:0000313" key="2">
    <source>
        <dbReference type="EnsemblProtists" id="Phyra85712"/>
    </source>
</evidence>
<feature type="compositionally biased region" description="Low complexity" evidence="1">
    <location>
        <begin position="446"/>
        <end position="457"/>
    </location>
</feature>
<organism evidence="2 3">
    <name type="scientific">Phytophthora ramorum</name>
    <name type="common">Sudden oak death agent</name>
    <dbReference type="NCBI Taxonomy" id="164328"/>
    <lineage>
        <taxon>Eukaryota</taxon>
        <taxon>Sar</taxon>
        <taxon>Stramenopiles</taxon>
        <taxon>Oomycota</taxon>
        <taxon>Peronosporomycetes</taxon>
        <taxon>Peronosporales</taxon>
        <taxon>Peronosporaceae</taxon>
        <taxon>Phytophthora</taxon>
    </lineage>
</organism>
<accession>H3H530</accession>
<proteinExistence type="predicted"/>
<evidence type="ECO:0000256" key="1">
    <source>
        <dbReference type="SAM" id="MobiDB-lite"/>
    </source>
</evidence>
<reference evidence="2" key="2">
    <citation type="submission" date="2015-06" db="UniProtKB">
        <authorList>
            <consortium name="EnsemblProtists"/>
        </authorList>
    </citation>
    <scope>IDENTIFICATION</scope>
    <source>
        <strain evidence="2">Pr102</strain>
    </source>
</reference>
<feature type="region of interest" description="Disordered" evidence="1">
    <location>
        <begin position="701"/>
        <end position="720"/>
    </location>
</feature>
<dbReference type="EMBL" id="DS566282">
    <property type="status" value="NOT_ANNOTATED_CDS"/>
    <property type="molecule type" value="Genomic_DNA"/>
</dbReference>
<feature type="compositionally biased region" description="Polar residues" evidence="1">
    <location>
        <begin position="556"/>
        <end position="579"/>
    </location>
</feature>
<feature type="region of interest" description="Disordered" evidence="1">
    <location>
        <begin position="401"/>
        <end position="491"/>
    </location>
</feature>
<reference evidence="3" key="1">
    <citation type="journal article" date="2006" name="Science">
        <title>Phytophthora genome sequences uncover evolutionary origins and mechanisms of pathogenesis.</title>
        <authorList>
            <person name="Tyler B.M."/>
            <person name="Tripathy S."/>
            <person name="Zhang X."/>
            <person name="Dehal P."/>
            <person name="Jiang R.H."/>
            <person name="Aerts A."/>
            <person name="Arredondo F.D."/>
            <person name="Baxter L."/>
            <person name="Bensasson D."/>
            <person name="Beynon J.L."/>
            <person name="Chapman J."/>
            <person name="Damasceno C.M."/>
            <person name="Dorrance A.E."/>
            <person name="Dou D."/>
            <person name="Dickerman A.W."/>
            <person name="Dubchak I.L."/>
            <person name="Garbelotto M."/>
            <person name="Gijzen M."/>
            <person name="Gordon S.G."/>
            <person name="Govers F."/>
            <person name="Grunwald N.J."/>
            <person name="Huang W."/>
            <person name="Ivors K.L."/>
            <person name="Jones R.W."/>
            <person name="Kamoun S."/>
            <person name="Krampis K."/>
            <person name="Lamour K.H."/>
            <person name="Lee M.K."/>
            <person name="McDonald W.H."/>
            <person name="Medina M."/>
            <person name="Meijer H.J."/>
            <person name="Nordberg E.K."/>
            <person name="Maclean D.J."/>
            <person name="Ospina-Giraldo M.D."/>
            <person name="Morris P.F."/>
            <person name="Phuntumart V."/>
            <person name="Putnam N.H."/>
            <person name="Rash S."/>
            <person name="Rose J.K."/>
            <person name="Sakihama Y."/>
            <person name="Salamov A.A."/>
            <person name="Savidor A."/>
            <person name="Scheuring C.F."/>
            <person name="Smith B.M."/>
            <person name="Sobral B.W."/>
            <person name="Terry A."/>
            <person name="Torto-Alalibo T.A."/>
            <person name="Win J."/>
            <person name="Xu Z."/>
            <person name="Zhang H."/>
            <person name="Grigoriev I.V."/>
            <person name="Rokhsar D.S."/>
            <person name="Boore J.L."/>
        </authorList>
    </citation>
    <scope>NUCLEOTIDE SEQUENCE [LARGE SCALE GENOMIC DNA]</scope>
    <source>
        <strain evidence="3">Pr102</strain>
    </source>
</reference>
<dbReference type="EnsemblProtists" id="Phyra85712">
    <property type="protein sequence ID" value="Phyra85712"/>
    <property type="gene ID" value="Phyra85712"/>
</dbReference>
<feature type="compositionally biased region" description="Basic and acidic residues" evidence="1">
    <location>
        <begin position="580"/>
        <end position="592"/>
    </location>
</feature>
<evidence type="ECO:0008006" key="4">
    <source>
        <dbReference type="Google" id="ProtNLM"/>
    </source>
</evidence>
<feature type="region of interest" description="Disordered" evidence="1">
    <location>
        <begin position="544"/>
        <end position="615"/>
    </location>
</feature>
<dbReference type="eggNOG" id="ENOG502RG04">
    <property type="taxonomic scope" value="Eukaryota"/>
</dbReference>